<feature type="transmembrane region" description="Helical" evidence="10">
    <location>
        <begin position="35"/>
        <end position="52"/>
    </location>
</feature>
<dbReference type="PANTHER" id="PTHR43184:SF12">
    <property type="entry name" value="SUGAR PHOSPHATE EXCHANGER 3"/>
    <property type="match status" value="1"/>
</dbReference>
<feature type="domain" description="Major facilitator superfamily (MFS) profile" evidence="11">
    <location>
        <begin position="57"/>
        <end position="462"/>
    </location>
</feature>
<dbReference type="PROSITE" id="PS50850">
    <property type="entry name" value="MFS"/>
    <property type="match status" value="1"/>
</dbReference>
<evidence type="ECO:0000256" key="8">
    <source>
        <dbReference type="ARBA" id="ARBA00041091"/>
    </source>
</evidence>
<dbReference type="AlphaFoldDB" id="A0A068WPY7"/>
<feature type="transmembrane region" description="Helical" evidence="10">
    <location>
        <begin position="159"/>
        <end position="182"/>
    </location>
</feature>
<dbReference type="SUPFAM" id="SSF103473">
    <property type="entry name" value="MFS general substrate transporter"/>
    <property type="match status" value="1"/>
</dbReference>
<feature type="transmembrane region" description="Helical" evidence="10">
    <location>
        <begin position="368"/>
        <end position="389"/>
    </location>
</feature>
<feature type="transmembrane region" description="Helical" evidence="10">
    <location>
        <begin position="339"/>
        <end position="356"/>
    </location>
</feature>
<dbReference type="EMBL" id="LK028579">
    <property type="protein sequence ID" value="CDS19718.1"/>
    <property type="molecule type" value="Genomic_DNA"/>
</dbReference>
<dbReference type="PANTHER" id="PTHR43184">
    <property type="entry name" value="MAJOR FACILITATOR SUPERFAMILY TRANSPORTER 16, ISOFORM B"/>
    <property type="match status" value="1"/>
</dbReference>
<keyword evidence="3" id="KW-0813">Transport</keyword>
<dbReference type="InterPro" id="IPR000849">
    <property type="entry name" value="Sugar_P_transporter"/>
</dbReference>
<dbReference type="OrthoDB" id="3639251at2759"/>
<comment type="similarity">
    <text evidence="2">Belongs to the major facilitator superfamily. Organophosphate:Pi antiporter (OPA) (TC 2.A.1.4) family.</text>
</comment>
<proteinExistence type="inferred from homology"/>
<evidence type="ECO:0000256" key="9">
    <source>
        <dbReference type="ARBA" id="ARBA00042039"/>
    </source>
</evidence>
<keyword evidence="4" id="KW-0762">Sugar transport</keyword>
<protein>
    <recommendedName>
        <fullName evidence="8">Sugar phosphate exchanger 3</fullName>
    </recommendedName>
    <alternativeName>
        <fullName evidence="9">Solute carrier family 37 member 3</fullName>
    </alternativeName>
</protein>
<name>A0A068WPY7_ECHGR</name>
<evidence type="ECO:0000313" key="14">
    <source>
        <dbReference type="WBParaSite" id="EgrG_000504900"/>
    </source>
</evidence>
<evidence type="ECO:0000256" key="6">
    <source>
        <dbReference type="ARBA" id="ARBA00022989"/>
    </source>
</evidence>
<dbReference type="GO" id="GO:0005789">
    <property type="term" value="C:endoplasmic reticulum membrane"/>
    <property type="evidence" value="ECO:0007669"/>
    <property type="project" value="TreeGrafter"/>
</dbReference>
<evidence type="ECO:0000256" key="2">
    <source>
        <dbReference type="ARBA" id="ARBA00009598"/>
    </source>
</evidence>
<dbReference type="CDD" id="cd17342">
    <property type="entry name" value="MFS_SLC37A3"/>
    <property type="match status" value="1"/>
</dbReference>
<dbReference type="GO" id="GO:0022857">
    <property type="term" value="F:transmembrane transporter activity"/>
    <property type="evidence" value="ECO:0007669"/>
    <property type="project" value="InterPro"/>
</dbReference>
<feature type="transmembrane region" description="Helical" evidence="10">
    <location>
        <begin position="96"/>
        <end position="117"/>
    </location>
</feature>
<keyword evidence="7 10" id="KW-0472">Membrane</keyword>
<evidence type="ECO:0000256" key="7">
    <source>
        <dbReference type="ARBA" id="ARBA00023136"/>
    </source>
</evidence>
<feature type="transmembrane region" description="Helical" evidence="10">
    <location>
        <begin position="129"/>
        <end position="147"/>
    </location>
</feature>
<accession>A0A068WPY7</accession>
<evidence type="ECO:0000256" key="5">
    <source>
        <dbReference type="ARBA" id="ARBA00022692"/>
    </source>
</evidence>
<evidence type="ECO:0000313" key="12">
    <source>
        <dbReference type="EMBL" id="CDS19718.1"/>
    </source>
</evidence>
<feature type="transmembrane region" description="Helical" evidence="10">
    <location>
        <begin position="194"/>
        <end position="216"/>
    </location>
</feature>
<feature type="transmembrane region" description="Helical" evidence="10">
    <location>
        <begin position="410"/>
        <end position="432"/>
    </location>
</feature>
<gene>
    <name evidence="14" type="primary">EGR_06572</name>
    <name evidence="12" type="ORF">EgrG_000504900</name>
</gene>
<dbReference type="WBParaSite" id="EgrG_000504900">
    <property type="protein sequence ID" value="EgrG_000504900"/>
    <property type="gene ID" value="EgrG_000504900"/>
</dbReference>
<evidence type="ECO:0000256" key="1">
    <source>
        <dbReference type="ARBA" id="ARBA00004141"/>
    </source>
</evidence>
<dbReference type="Pfam" id="PF07690">
    <property type="entry name" value="MFS_1"/>
    <property type="match status" value="1"/>
</dbReference>
<keyword evidence="6 10" id="KW-1133">Transmembrane helix</keyword>
<dbReference type="Gene3D" id="1.20.1250.20">
    <property type="entry name" value="MFS general substrate transporter like domains"/>
    <property type="match status" value="2"/>
</dbReference>
<dbReference type="InterPro" id="IPR036259">
    <property type="entry name" value="MFS_trans_sf"/>
</dbReference>
<feature type="transmembrane region" description="Helical" evidence="10">
    <location>
        <begin position="306"/>
        <end position="327"/>
    </location>
</feature>
<reference evidence="12" key="2">
    <citation type="submission" date="2014-06" db="EMBL/GenBank/DDBJ databases">
        <authorList>
            <person name="Aslett M."/>
        </authorList>
    </citation>
    <scope>NUCLEOTIDE SEQUENCE</scope>
</reference>
<organism evidence="12">
    <name type="scientific">Echinococcus granulosus</name>
    <name type="common">Hydatid tapeworm</name>
    <dbReference type="NCBI Taxonomy" id="6210"/>
    <lineage>
        <taxon>Eukaryota</taxon>
        <taxon>Metazoa</taxon>
        <taxon>Spiralia</taxon>
        <taxon>Lophotrochozoa</taxon>
        <taxon>Platyhelminthes</taxon>
        <taxon>Cestoda</taxon>
        <taxon>Eucestoda</taxon>
        <taxon>Cyclophyllidea</taxon>
        <taxon>Taeniidae</taxon>
        <taxon>Echinococcus</taxon>
        <taxon>Echinococcus granulosus group</taxon>
    </lineage>
</organism>
<dbReference type="InterPro" id="IPR020846">
    <property type="entry name" value="MFS_dom"/>
</dbReference>
<evidence type="ECO:0000259" key="11">
    <source>
        <dbReference type="PROSITE" id="PS50850"/>
    </source>
</evidence>
<feature type="transmembrane region" description="Helical" evidence="10">
    <location>
        <begin position="273"/>
        <end position="294"/>
    </location>
</feature>
<reference evidence="14" key="3">
    <citation type="submission" date="2020-10" db="UniProtKB">
        <authorList>
            <consortium name="WormBaseParasite"/>
        </authorList>
    </citation>
    <scope>IDENTIFICATION</scope>
</reference>
<keyword evidence="5 10" id="KW-0812">Transmembrane</keyword>
<evidence type="ECO:0000256" key="3">
    <source>
        <dbReference type="ARBA" id="ARBA00022448"/>
    </source>
</evidence>
<sequence length="480" mass="52385">MKIKYRTAAKSSYCGSRLIRALEMVSNWRVRGDRFLVFVCTFLAYALMHATRKTLSSVKPLMIANLVGHMDNTNITLHPQELWYNAHPVFSTADDAAIFMGTLDFLFLLSYALGLYVTGWLGDLFDPRNVLAGGMFGGAVTTFLFGVPSQWGHFYNRYWYGILWFINGFLQAPGWPAGISLVAHSFPSARGLVLGLWSTSAGVGNIIGALLSSAVIDYGYEFVFFTASCLLAGAIFLVLAGVPTGIVRTAKPEQTTGSDNHVPLYRIFCLPELICYALAYAGLKLVNYSFFFWLPFYLHNKFNWDAGTASALSAFFDLGGLFGGIVGGGISDLPCVSRNWVNIVFLMLCVPCLLVYRNTPGSPWALNGFVMGITGFMIAGPANLLSAVVGTDLAALPQLQGRRVLSTMTGFIDGTGSLGAAMGQILVPVLQARLGWDWVFHLFLICCILTLIFVAIPLCIRWVSSRGSIVEELAPIIAEE</sequence>
<evidence type="ECO:0000256" key="10">
    <source>
        <dbReference type="SAM" id="Phobius"/>
    </source>
</evidence>
<feature type="transmembrane region" description="Helical" evidence="10">
    <location>
        <begin position="438"/>
        <end position="460"/>
    </location>
</feature>
<reference evidence="12 13" key="1">
    <citation type="journal article" date="2013" name="Nature">
        <title>The genomes of four tapeworm species reveal adaptations to parasitism.</title>
        <authorList>
            <person name="Tsai I.J."/>
            <person name="Zarowiecki M."/>
            <person name="Holroyd N."/>
            <person name="Garciarrubio A."/>
            <person name="Sanchez-Flores A."/>
            <person name="Brooks K.L."/>
            <person name="Tracey A."/>
            <person name="Bobes R.J."/>
            <person name="Fragoso G."/>
            <person name="Sciutto E."/>
            <person name="Aslett M."/>
            <person name="Beasley H."/>
            <person name="Bennett H.M."/>
            <person name="Cai J."/>
            <person name="Camicia F."/>
            <person name="Clark R."/>
            <person name="Cucher M."/>
            <person name="De Silva N."/>
            <person name="Day T.A."/>
            <person name="Deplazes P."/>
            <person name="Estrada K."/>
            <person name="Fernandez C."/>
            <person name="Holland P.W."/>
            <person name="Hou J."/>
            <person name="Hu S."/>
            <person name="Huckvale T."/>
            <person name="Hung S.S."/>
            <person name="Kamenetzky L."/>
            <person name="Keane J.A."/>
            <person name="Kiss F."/>
            <person name="Koziol U."/>
            <person name="Lambert O."/>
            <person name="Liu K."/>
            <person name="Luo X."/>
            <person name="Luo Y."/>
            <person name="Macchiaroli N."/>
            <person name="Nichol S."/>
            <person name="Paps J."/>
            <person name="Parkinson J."/>
            <person name="Pouchkina-Stantcheva N."/>
            <person name="Riddiford N."/>
            <person name="Rosenzvit M."/>
            <person name="Salinas G."/>
            <person name="Wasmuth J.D."/>
            <person name="Zamanian M."/>
            <person name="Zheng Y."/>
            <person name="Cai X."/>
            <person name="Soberon X."/>
            <person name="Olson P.D."/>
            <person name="Laclette J.P."/>
            <person name="Brehm K."/>
            <person name="Berriman M."/>
            <person name="Garciarrubio A."/>
            <person name="Bobes R.J."/>
            <person name="Fragoso G."/>
            <person name="Sanchez-Flores A."/>
            <person name="Estrada K."/>
            <person name="Cevallos M.A."/>
            <person name="Morett E."/>
            <person name="Gonzalez V."/>
            <person name="Portillo T."/>
            <person name="Ochoa-Leyva A."/>
            <person name="Jose M.V."/>
            <person name="Sciutto E."/>
            <person name="Landa A."/>
            <person name="Jimenez L."/>
            <person name="Valdes V."/>
            <person name="Carrero J.C."/>
            <person name="Larralde C."/>
            <person name="Morales-Montor J."/>
            <person name="Limon-Lason J."/>
            <person name="Soberon X."/>
            <person name="Laclette J.P."/>
        </authorList>
    </citation>
    <scope>NUCLEOTIDE SEQUENCE [LARGE SCALE GENOMIC DNA]</scope>
</reference>
<comment type="subcellular location">
    <subcellularLocation>
        <location evidence="1">Membrane</location>
        <topology evidence="1">Multi-pass membrane protein</topology>
    </subcellularLocation>
</comment>
<dbReference type="InterPro" id="IPR011701">
    <property type="entry name" value="MFS"/>
</dbReference>
<evidence type="ECO:0000313" key="13">
    <source>
        <dbReference type="Proteomes" id="UP000492820"/>
    </source>
</evidence>
<dbReference type="PIRSF" id="PIRSF002808">
    <property type="entry name" value="Hexose_phosphate_transp"/>
    <property type="match status" value="1"/>
</dbReference>
<feature type="transmembrane region" description="Helical" evidence="10">
    <location>
        <begin position="222"/>
        <end position="242"/>
    </location>
</feature>
<evidence type="ECO:0000256" key="4">
    <source>
        <dbReference type="ARBA" id="ARBA00022597"/>
    </source>
</evidence>
<dbReference type="Proteomes" id="UP000492820">
    <property type="component" value="Unassembled WGS sequence"/>
</dbReference>